<keyword evidence="1" id="KW-1133">Transmembrane helix</keyword>
<keyword evidence="3" id="KW-1185">Reference proteome</keyword>
<name>A0AAV4JR33_9GAST</name>
<feature type="non-terminal residue" evidence="2">
    <location>
        <position position="1"/>
    </location>
</feature>
<proteinExistence type="predicted"/>
<comment type="caution">
    <text evidence="2">The sequence shown here is derived from an EMBL/GenBank/DDBJ whole genome shotgun (WGS) entry which is preliminary data.</text>
</comment>
<protein>
    <submittedName>
        <fullName evidence="2">Uncharacterized protein</fullName>
    </submittedName>
</protein>
<sequence length="148" mass="16941">VGGLGKLLSQSNCNTAWSGIEPTTSRSRVRRANHSATLPPCRTLDMIGLYKDMLKFVTFLLLSANILILYYTYCVFHFVETNPQLHSILLDNLPPLLTLFLFNNLKENHMTECCQISLHVPEDCPLWSCKAYCQISSVYDKFYPWCTL</sequence>
<gene>
    <name evidence="2" type="ORF">ElyMa_001629800</name>
</gene>
<dbReference type="Proteomes" id="UP000762676">
    <property type="component" value="Unassembled WGS sequence"/>
</dbReference>
<evidence type="ECO:0000313" key="3">
    <source>
        <dbReference type="Proteomes" id="UP000762676"/>
    </source>
</evidence>
<evidence type="ECO:0000256" key="1">
    <source>
        <dbReference type="SAM" id="Phobius"/>
    </source>
</evidence>
<evidence type="ECO:0000313" key="2">
    <source>
        <dbReference type="EMBL" id="GFS23046.1"/>
    </source>
</evidence>
<keyword evidence="1" id="KW-0472">Membrane</keyword>
<reference evidence="2 3" key="1">
    <citation type="journal article" date="2021" name="Elife">
        <title>Chloroplast acquisition without the gene transfer in kleptoplastic sea slugs, Plakobranchus ocellatus.</title>
        <authorList>
            <person name="Maeda T."/>
            <person name="Takahashi S."/>
            <person name="Yoshida T."/>
            <person name="Shimamura S."/>
            <person name="Takaki Y."/>
            <person name="Nagai Y."/>
            <person name="Toyoda A."/>
            <person name="Suzuki Y."/>
            <person name="Arimoto A."/>
            <person name="Ishii H."/>
            <person name="Satoh N."/>
            <person name="Nishiyama T."/>
            <person name="Hasebe M."/>
            <person name="Maruyama T."/>
            <person name="Minagawa J."/>
            <person name="Obokata J."/>
            <person name="Shigenobu S."/>
        </authorList>
    </citation>
    <scope>NUCLEOTIDE SEQUENCE [LARGE SCALE GENOMIC DNA]</scope>
</reference>
<accession>A0AAV4JR33</accession>
<keyword evidence="1" id="KW-0812">Transmembrane</keyword>
<dbReference type="AlphaFoldDB" id="A0AAV4JR33"/>
<feature type="transmembrane region" description="Helical" evidence="1">
    <location>
        <begin position="56"/>
        <end position="79"/>
    </location>
</feature>
<organism evidence="2 3">
    <name type="scientific">Elysia marginata</name>
    <dbReference type="NCBI Taxonomy" id="1093978"/>
    <lineage>
        <taxon>Eukaryota</taxon>
        <taxon>Metazoa</taxon>
        <taxon>Spiralia</taxon>
        <taxon>Lophotrochozoa</taxon>
        <taxon>Mollusca</taxon>
        <taxon>Gastropoda</taxon>
        <taxon>Heterobranchia</taxon>
        <taxon>Euthyneura</taxon>
        <taxon>Panpulmonata</taxon>
        <taxon>Sacoglossa</taxon>
        <taxon>Placobranchoidea</taxon>
        <taxon>Plakobranchidae</taxon>
        <taxon>Elysia</taxon>
    </lineage>
</organism>
<dbReference type="EMBL" id="BMAT01003295">
    <property type="protein sequence ID" value="GFS23046.1"/>
    <property type="molecule type" value="Genomic_DNA"/>
</dbReference>